<dbReference type="GO" id="GO:0004553">
    <property type="term" value="F:hydrolase activity, hydrolyzing O-glycosyl compounds"/>
    <property type="evidence" value="ECO:0007669"/>
    <property type="project" value="InterPro"/>
</dbReference>
<dbReference type="Gene3D" id="2.60.120.200">
    <property type="match status" value="1"/>
</dbReference>
<keyword evidence="3 4" id="KW-0326">Glycosidase</keyword>
<feature type="domain" description="Beta-xylosidase C-terminal Concanavalin A-like" evidence="6">
    <location>
        <begin position="343"/>
        <end position="535"/>
    </location>
</feature>
<name>A0A0D0CE49_9AGAR</name>
<protein>
    <submittedName>
        <fullName evidence="7">Glycoside hydrolase family 43 protein</fullName>
    </submittedName>
</protein>
<dbReference type="OrthoDB" id="2139957at2759"/>
<evidence type="ECO:0000256" key="4">
    <source>
        <dbReference type="RuleBase" id="RU361187"/>
    </source>
</evidence>
<evidence type="ECO:0000313" key="7">
    <source>
        <dbReference type="EMBL" id="KIK53258.1"/>
    </source>
</evidence>
<evidence type="ECO:0000313" key="8">
    <source>
        <dbReference type="Proteomes" id="UP000053593"/>
    </source>
</evidence>
<dbReference type="AlphaFoldDB" id="A0A0D0CE49"/>
<dbReference type="SUPFAM" id="SSF75005">
    <property type="entry name" value="Arabinanase/levansucrase/invertase"/>
    <property type="match status" value="1"/>
</dbReference>
<dbReference type="InterPro" id="IPR051795">
    <property type="entry name" value="Glycosyl_Hydrlase_43"/>
</dbReference>
<dbReference type="InterPro" id="IPR041542">
    <property type="entry name" value="GH43_C2"/>
</dbReference>
<evidence type="ECO:0000256" key="3">
    <source>
        <dbReference type="ARBA" id="ARBA00023295"/>
    </source>
</evidence>
<dbReference type="PANTHER" id="PTHR42812:SF15">
    <property type="entry name" value="HYDROLASE, PUTATIVE (AFU_ORTHOLOGUE AFUA_2G00930)-RELATED"/>
    <property type="match status" value="1"/>
</dbReference>
<dbReference type="HOGENOM" id="CLU_016508_1_1_1"/>
<dbReference type="PANTHER" id="PTHR42812">
    <property type="entry name" value="BETA-XYLOSIDASE"/>
    <property type="match status" value="1"/>
</dbReference>
<evidence type="ECO:0000256" key="5">
    <source>
        <dbReference type="SAM" id="SignalP"/>
    </source>
</evidence>
<dbReference type="Proteomes" id="UP000053593">
    <property type="component" value="Unassembled WGS sequence"/>
</dbReference>
<reference evidence="7 8" key="1">
    <citation type="submission" date="2014-04" db="EMBL/GenBank/DDBJ databases">
        <title>Evolutionary Origins and Diversification of the Mycorrhizal Mutualists.</title>
        <authorList>
            <consortium name="DOE Joint Genome Institute"/>
            <consortium name="Mycorrhizal Genomics Consortium"/>
            <person name="Kohler A."/>
            <person name="Kuo A."/>
            <person name="Nagy L.G."/>
            <person name="Floudas D."/>
            <person name="Copeland A."/>
            <person name="Barry K.W."/>
            <person name="Cichocki N."/>
            <person name="Veneault-Fourrey C."/>
            <person name="LaButti K."/>
            <person name="Lindquist E.A."/>
            <person name="Lipzen A."/>
            <person name="Lundell T."/>
            <person name="Morin E."/>
            <person name="Murat C."/>
            <person name="Riley R."/>
            <person name="Ohm R."/>
            <person name="Sun H."/>
            <person name="Tunlid A."/>
            <person name="Henrissat B."/>
            <person name="Grigoriev I.V."/>
            <person name="Hibbett D.S."/>
            <person name="Martin F."/>
        </authorList>
    </citation>
    <scope>NUCLEOTIDE SEQUENCE [LARGE SCALE GENOMIC DNA]</scope>
    <source>
        <strain evidence="7 8">FD-317 M1</strain>
    </source>
</reference>
<sequence>MSRSSLSQGILIILWLIVVLAKGAPSTTGASNCTDVNVSKRASTFNNPIFWEDLADLDVIRVGTTYYYSASTMHYSPGAPLLQSFDLINWEFIGHSVPSLDFGDPGDYDLTTGRAYVRGIWASSIKFRESTNTWYWIGCVDFSRTYVYTSPAPTGPWVQRSIISTCYYDAGLLIDDTDTMYVAYGSTTINVAQLSSDGLSQVSTQPVFTSTVGAIEGSRFYQRNGNYYILNDLPATSEYVAMSTSGPFGPYTTRGLTLSPVTPIPDAGFPHQGGLIDTPEGNWYYMAFNDAYPSGRVPVLMPITWSSDGWPSAELGSGNTWEATYPLPLPTVTVASPVGTDTFTSIGPNWEWNHNPDTTKFSISNGLKLGTATVTSDLYSARNTITHRILGPKANGTIELDVSGMANGDRAGLAMLRDTSAYIAINDASGAKTIEMVNGLTMNTTGWTTTSTGSVVQSATFSGNTIYLRCTADIQPAGTQSAVFSYSTDGTTFRTLGNALKLNPDWEFFMAYRFGIFNFAMQALGGSVTVKSFTMEPA</sequence>
<dbReference type="InterPro" id="IPR013320">
    <property type="entry name" value="ConA-like_dom_sf"/>
</dbReference>
<feature type="signal peptide" evidence="5">
    <location>
        <begin position="1"/>
        <end position="21"/>
    </location>
</feature>
<dbReference type="EMBL" id="KN834831">
    <property type="protein sequence ID" value="KIK53258.1"/>
    <property type="molecule type" value="Genomic_DNA"/>
</dbReference>
<dbReference type="Pfam" id="PF04616">
    <property type="entry name" value="Glyco_hydro_43"/>
    <property type="match status" value="1"/>
</dbReference>
<gene>
    <name evidence="7" type="ORF">GYMLUDRAFT_207444</name>
</gene>
<dbReference type="InterPro" id="IPR023296">
    <property type="entry name" value="Glyco_hydro_beta-prop_sf"/>
</dbReference>
<dbReference type="SUPFAM" id="SSF49899">
    <property type="entry name" value="Concanavalin A-like lectins/glucanases"/>
    <property type="match status" value="1"/>
</dbReference>
<organism evidence="7 8">
    <name type="scientific">Collybiopsis luxurians FD-317 M1</name>
    <dbReference type="NCBI Taxonomy" id="944289"/>
    <lineage>
        <taxon>Eukaryota</taxon>
        <taxon>Fungi</taxon>
        <taxon>Dikarya</taxon>
        <taxon>Basidiomycota</taxon>
        <taxon>Agaricomycotina</taxon>
        <taxon>Agaricomycetes</taxon>
        <taxon>Agaricomycetidae</taxon>
        <taxon>Agaricales</taxon>
        <taxon>Marasmiineae</taxon>
        <taxon>Omphalotaceae</taxon>
        <taxon>Collybiopsis</taxon>
        <taxon>Collybiopsis luxurians</taxon>
    </lineage>
</organism>
<dbReference type="CDD" id="cd09001">
    <property type="entry name" value="GH43_FsAxh1-like"/>
    <property type="match status" value="1"/>
</dbReference>
<comment type="similarity">
    <text evidence="1 4">Belongs to the glycosyl hydrolase 43 family.</text>
</comment>
<dbReference type="GO" id="GO:0005975">
    <property type="term" value="P:carbohydrate metabolic process"/>
    <property type="evidence" value="ECO:0007669"/>
    <property type="project" value="InterPro"/>
</dbReference>
<evidence type="ECO:0000259" key="6">
    <source>
        <dbReference type="Pfam" id="PF17851"/>
    </source>
</evidence>
<keyword evidence="5" id="KW-0732">Signal</keyword>
<dbReference type="InterPro" id="IPR006710">
    <property type="entry name" value="Glyco_hydro_43"/>
</dbReference>
<accession>A0A0D0CE49</accession>
<proteinExistence type="inferred from homology"/>
<dbReference type="Pfam" id="PF17851">
    <property type="entry name" value="GH43_C2"/>
    <property type="match status" value="1"/>
</dbReference>
<evidence type="ECO:0000256" key="1">
    <source>
        <dbReference type="ARBA" id="ARBA00009865"/>
    </source>
</evidence>
<feature type="chain" id="PRO_5002225187" evidence="5">
    <location>
        <begin position="22"/>
        <end position="538"/>
    </location>
</feature>
<keyword evidence="2 4" id="KW-0378">Hydrolase</keyword>
<keyword evidence="8" id="KW-1185">Reference proteome</keyword>
<evidence type="ECO:0000256" key="2">
    <source>
        <dbReference type="ARBA" id="ARBA00022801"/>
    </source>
</evidence>
<dbReference type="Gene3D" id="2.115.10.20">
    <property type="entry name" value="Glycosyl hydrolase domain, family 43"/>
    <property type="match status" value="1"/>
</dbReference>